<keyword evidence="3 8" id="KW-0349">Heme</keyword>
<evidence type="ECO:0000256" key="7">
    <source>
        <dbReference type="ARBA" id="ARBA00023033"/>
    </source>
</evidence>
<proteinExistence type="inferred from homology"/>
<dbReference type="InterPro" id="IPR047146">
    <property type="entry name" value="Cyt_P450_E_CYP52_fungi"/>
</dbReference>
<protein>
    <submittedName>
        <fullName evidence="10">Cytochrome P450</fullName>
    </submittedName>
</protein>
<reference evidence="10" key="1">
    <citation type="submission" date="2019-04" db="EMBL/GenBank/DDBJ databases">
        <title>Friends and foes A comparative genomics studyof 23 Aspergillus species from section Flavi.</title>
        <authorList>
            <consortium name="DOE Joint Genome Institute"/>
            <person name="Kjaerbolling I."/>
            <person name="Vesth T."/>
            <person name="Frisvad J.C."/>
            <person name="Nybo J.L."/>
            <person name="Theobald S."/>
            <person name="Kildgaard S."/>
            <person name="Isbrandt T."/>
            <person name="Kuo A."/>
            <person name="Sato A."/>
            <person name="Lyhne E.K."/>
            <person name="Kogle M.E."/>
            <person name="Wiebenga A."/>
            <person name="Kun R.S."/>
            <person name="Lubbers R.J."/>
            <person name="Makela M.R."/>
            <person name="Barry K."/>
            <person name="Chovatia M."/>
            <person name="Clum A."/>
            <person name="Daum C."/>
            <person name="Haridas S."/>
            <person name="He G."/>
            <person name="LaButti K."/>
            <person name="Lipzen A."/>
            <person name="Mondo S."/>
            <person name="Riley R."/>
            <person name="Salamov A."/>
            <person name="Simmons B.A."/>
            <person name="Magnuson J.K."/>
            <person name="Henrissat B."/>
            <person name="Mortensen U.H."/>
            <person name="Larsen T.O."/>
            <person name="Devries R.P."/>
            <person name="Grigoriev I.V."/>
            <person name="Machida M."/>
            <person name="Baker S.E."/>
            <person name="Andersen M.R."/>
        </authorList>
    </citation>
    <scope>NUCLEOTIDE SEQUENCE [LARGE SCALE GENOMIC DNA]</scope>
    <source>
        <strain evidence="10">IBT 14317</strain>
    </source>
</reference>
<organism evidence="10">
    <name type="scientific">Petromyces alliaceus</name>
    <name type="common">Aspergillus alliaceus</name>
    <dbReference type="NCBI Taxonomy" id="209559"/>
    <lineage>
        <taxon>Eukaryota</taxon>
        <taxon>Fungi</taxon>
        <taxon>Dikarya</taxon>
        <taxon>Ascomycota</taxon>
        <taxon>Pezizomycotina</taxon>
        <taxon>Eurotiomycetes</taxon>
        <taxon>Eurotiomycetidae</taxon>
        <taxon>Eurotiales</taxon>
        <taxon>Aspergillaceae</taxon>
        <taxon>Aspergillus</taxon>
        <taxon>Aspergillus subgen. Circumdati</taxon>
    </lineage>
</organism>
<dbReference type="InterPro" id="IPR002974">
    <property type="entry name" value="Cyt_P450_E_CYP52_ascomycetes"/>
</dbReference>
<dbReference type="OrthoDB" id="1470350at2759"/>
<comment type="similarity">
    <text evidence="2 9">Belongs to the cytochrome P450 family.</text>
</comment>
<evidence type="ECO:0000256" key="4">
    <source>
        <dbReference type="ARBA" id="ARBA00022723"/>
    </source>
</evidence>
<evidence type="ECO:0000256" key="5">
    <source>
        <dbReference type="ARBA" id="ARBA00023002"/>
    </source>
</evidence>
<keyword evidence="4 8" id="KW-0479">Metal-binding</keyword>
<dbReference type="Gene3D" id="1.10.630.10">
    <property type="entry name" value="Cytochrome P450"/>
    <property type="match status" value="1"/>
</dbReference>
<dbReference type="GO" id="GO:0005506">
    <property type="term" value="F:iron ion binding"/>
    <property type="evidence" value="ECO:0007669"/>
    <property type="project" value="InterPro"/>
</dbReference>
<evidence type="ECO:0000256" key="1">
    <source>
        <dbReference type="ARBA" id="ARBA00001971"/>
    </source>
</evidence>
<dbReference type="SUPFAM" id="SSF48264">
    <property type="entry name" value="Cytochrome P450"/>
    <property type="match status" value="1"/>
</dbReference>
<name>A0A5N7C7Y6_PETAA</name>
<dbReference type="PROSITE" id="PS00086">
    <property type="entry name" value="CYTOCHROME_P450"/>
    <property type="match status" value="1"/>
</dbReference>
<dbReference type="GO" id="GO:0020037">
    <property type="term" value="F:heme binding"/>
    <property type="evidence" value="ECO:0007669"/>
    <property type="project" value="InterPro"/>
</dbReference>
<dbReference type="AlphaFoldDB" id="A0A5N7C7Y6"/>
<dbReference type="Pfam" id="PF00067">
    <property type="entry name" value="p450"/>
    <property type="match status" value="1"/>
</dbReference>
<feature type="binding site" description="axial binding residue" evidence="8">
    <location>
        <position position="453"/>
    </location>
    <ligand>
        <name>heme</name>
        <dbReference type="ChEBI" id="CHEBI:30413"/>
    </ligand>
    <ligandPart>
        <name>Fe</name>
        <dbReference type="ChEBI" id="CHEBI:18248"/>
    </ligandPart>
</feature>
<keyword evidence="5 9" id="KW-0560">Oxidoreductase</keyword>
<evidence type="ECO:0000256" key="9">
    <source>
        <dbReference type="RuleBase" id="RU000461"/>
    </source>
</evidence>
<evidence type="ECO:0000256" key="6">
    <source>
        <dbReference type="ARBA" id="ARBA00023004"/>
    </source>
</evidence>
<dbReference type="InterPro" id="IPR002402">
    <property type="entry name" value="Cyt_P450_E_grp-II"/>
</dbReference>
<dbReference type="PANTHER" id="PTHR24287:SF1">
    <property type="entry name" value="P450, PUTATIVE (EUROFUNG)-RELATED"/>
    <property type="match status" value="1"/>
</dbReference>
<evidence type="ECO:0000256" key="8">
    <source>
        <dbReference type="PIRSR" id="PIRSR602402-1"/>
    </source>
</evidence>
<sequence length="506" mass="57279">MALPTIFIICFALIVTSFHLVRKINRAIQIRRFEKEHGCFPPPQIRHKDPFLGLDALREVLDALREHRFLELGRSNYRRYGNTFRTRILVSTDVCTIEPENIKTVLAVKFKDFDLGEARRRAFYPLLGNGIFTADGPQWEHSRTLLRPSFARTQIAATDMYERHVQKLISNIPRDGSTVDLQELFFKLTLDTATEFLFGESVESLRPESSAKSSRFAHHFNNAQDGLSHRFALGPFAGLGGPSGFEESVREARGFVDGFVQKAIDYRASVDSEKNAADSAEPQSRYVFLQELAKQTSNTTELTDQILNILLAGRDTTASLLSMVFYTLARRPDIWKSLQQEIFPLDGQCPSFEQLKQMKYLSWVINETLRLYPIVPSNGRRANKDTFLPVGGGPDGKSPVFVAKGQHVNYDVHVMHRRKDIYGPDADEFRPERWEALRPGWAFVPFNGGPRICLGQQFALTEASYTIVRILQAFKGIASRDPQPWQEALALTLASDHGTKVAMVPV</sequence>
<dbReference type="CDD" id="cd11063">
    <property type="entry name" value="CYP52"/>
    <property type="match status" value="1"/>
</dbReference>
<dbReference type="InterPro" id="IPR017972">
    <property type="entry name" value="Cyt_P450_CS"/>
</dbReference>
<dbReference type="PRINTS" id="PR01239">
    <property type="entry name" value="EP450IICYP52"/>
</dbReference>
<dbReference type="InterPro" id="IPR036396">
    <property type="entry name" value="Cyt_P450_sf"/>
</dbReference>
<accession>A0A5N7C7Y6</accession>
<evidence type="ECO:0000256" key="3">
    <source>
        <dbReference type="ARBA" id="ARBA00022617"/>
    </source>
</evidence>
<dbReference type="PANTHER" id="PTHR24287">
    <property type="entry name" value="P450, PUTATIVE (EUROFUNG)-RELATED"/>
    <property type="match status" value="1"/>
</dbReference>
<dbReference type="EMBL" id="ML735258">
    <property type="protein sequence ID" value="KAE8390099.1"/>
    <property type="molecule type" value="Genomic_DNA"/>
</dbReference>
<keyword evidence="6 8" id="KW-0408">Iron</keyword>
<dbReference type="PRINTS" id="PR00464">
    <property type="entry name" value="EP450II"/>
</dbReference>
<evidence type="ECO:0000256" key="2">
    <source>
        <dbReference type="ARBA" id="ARBA00010617"/>
    </source>
</evidence>
<dbReference type="GO" id="GO:0016712">
    <property type="term" value="F:oxidoreductase activity, acting on paired donors, with incorporation or reduction of molecular oxygen, reduced flavin or flavoprotein as one donor, and incorporation of one atom of oxygen"/>
    <property type="evidence" value="ECO:0007669"/>
    <property type="project" value="InterPro"/>
</dbReference>
<keyword evidence="7 9" id="KW-0503">Monooxygenase</keyword>
<comment type="cofactor">
    <cofactor evidence="1 8">
        <name>heme</name>
        <dbReference type="ChEBI" id="CHEBI:30413"/>
    </cofactor>
</comment>
<dbReference type="Proteomes" id="UP000326877">
    <property type="component" value="Unassembled WGS sequence"/>
</dbReference>
<gene>
    <name evidence="10" type="ORF">BDV23DRAFT_89151</name>
</gene>
<dbReference type="InterPro" id="IPR001128">
    <property type="entry name" value="Cyt_P450"/>
</dbReference>
<dbReference type="PRINTS" id="PR00385">
    <property type="entry name" value="P450"/>
</dbReference>
<evidence type="ECO:0000313" key="10">
    <source>
        <dbReference type="EMBL" id="KAE8390099.1"/>
    </source>
</evidence>